<dbReference type="AlphaFoldDB" id="A0AA96GB50"/>
<feature type="domain" description="M23ase beta-sheet core" evidence="4">
    <location>
        <begin position="313"/>
        <end position="406"/>
    </location>
</feature>
<gene>
    <name evidence="6" type="ORF">PP769_00695</name>
</gene>
<feature type="transmembrane region" description="Helical" evidence="3">
    <location>
        <begin position="20"/>
        <end position="42"/>
    </location>
</feature>
<dbReference type="Pfam" id="PF01551">
    <property type="entry name" value="Peptidase_M23"/>
    <property type="match status" value="1"/>
</dbReference>
<keyword evidence="1" id="KW-0732">Signal</keyword>
<dbReference type="Pfam" id="PF24568">
    <property type="entry name" value="CC_PcsB"/>
    <property type="match status" value="1"/>
</dbReference>
<keyword evidence="7" id="KW-1185">Reference proteome</keyword>
<dbReference type="InterPro" id="IPR016047">
    <property type="entry name" value="M23ase_b-sheet_dom"/>
</dbReference>
<protein>
    <submittedName>
        <fullName evidence="6">Peptidoglycan DD-metalloendopeptidase family protein</fullName>
    </submittedName>
</protein>
<feature type="coiled-coil region" evidence="2">
    <location>
        <begin position="183"/>
        <end position="266"/>
    </location>
</feature>
<dbReference type="PANTHER" id="PTHR21666">
    <property type="entry name" value="PEPTIDASE-RELATED"/>
    <property type="match status" value="1"/>
</dbReference>
<accession>A0AA96GB50</accession>
<dbReference type="PANTHER" id="PTHR21666:SF270">
    <property type="entry name" value="MUREIN HYDROLASE ACTIVATOR ENVC"/>
    <property type="match status" value="1"/>
</dbReference>
<dbReference type="InterPro" id="IPR050570">
    <property type="entry name" value="Cell_wall_metabolism_enzyme"/>
</dbReference>
<evidence type="ECO:0000256" key="1">
    <source>
        <dbReference type="ARBA" id="ARBA00022729"/>
    </source>
</evidence>
<evidence type="ECO:0000259" key="4">
    <source>
        <dbReference type="Pfam" id="PF01551"/>
    </source>
</evidence>
<dbReference type="InterPro" id="IPR057309">
    <property type="entry name" value="PcsB_CC"/>
</dbReference>
<keyword evidence="3" id="KW-0812">Transmembrane</keyword>
<name>A0AA96GB50_9BACT</name>
<evidence type="ECO:0000259" key="5">
    <source>
        <dbReference type="Pfam" id="PF24568"/>
    </source>
</evidence>
<evidence type="ECO:0000256" key="3">
    <source>
        <dbReference type="SAM" id="Phobius"/>
    </source>
</evidence>
<dbReference type="EMBL" id="CP116967">
    <property type="protein sequence ID" value="WNM58311.1"/>
    <property type="molecule type" value="Genomic_DNA"/>
</dbReference>
<keyword evidence="3" id="KW-0472">Membrane</keyword>
<keyword evidence="2" id="KW-0175">Coiled coil</keyword>
<keyword evidence="3" id="KW-1133">Transmembrane helix</keyword>
<dbReference type="Proteomes" id="UP001302719">
    <property type="component" value="Chromosome"/>
</dbReference>
<dbReference type="GO" id="GO:0004222">
    <property type="term" value="F:metalloendopeptidase activity"/>
    <property type="evidence" value="ECO:0007669"/>
    <property type="project" value="TreeGrafter"/>
</dbReference>
<dbReference type="Gene3D" id="2.70.70.10">
    <property type="entry name" value="Glucose Permease (Domain IIA)"/>
    <property type="match status" value="1"/>
</dbReference>
<dbReference type="RefSeq" id="WP_312643981.1">
    <property type="nucleotide sequence ID" value="NZ_CP116967.1"/>
</dbReference>
<dbReference type="CDD" id="cd12797">
    <property type="entry name" value="M23_peptidase"/>
    <property type="match status" value="1"/>
</dbReference>
<dbReference type="FunFam" id="2.70.70.10:FF:000003">
    <property type="entry name" value="Murein hydrolase activator EnvC"/>
    <property type="match status" value="1"/>
</dbReference>
<feature type="domain" description="Peptidoglycan hydrolase PcsB coiled-coil" evidence="5">
    <location>
        <begin position="123"/>
        <end position="194"/>
    </location>
</feature>
<evidence type="ECO:0000313" key="6">
    <source>
        <dbReference type="EMBL" id="WNM58311.1"/>
    </source>
</evidence>
<proteinExistence type="predicted"/>
<dbReference type="InterPro" id="IPR011055">
    <property type="entry name" value="Dup_hybrid_motif"/>
</dbReference>
<dbReference type="SUPFAM" id="SSF51261">
    <property type="entry name" value="Duplicated hybrid motif"/>
    <property type="match status" value="1"/>
</dbReference>
<feature type="coiled-coil region" evidence="2">
    <location>
        <begin position="50"/>
        <end position="129"/>
    </location>
</feature>
<reference evidence="6 7" key="1">
    <citation type="submission" date="2023-01" db="EMBL/GenBank/DDBJ databases">
        <title>Cultivation and genomic characterization of new, ubiquitous marine nitrite-oxidizing bacteria from the Nitrospirales.</title>
        <authorList>
            <person name="Mueller A.J."/>
            <person name="Daebeler A."/>
            <person name="Herbold C.W."/>
            <person name="Kirkegaard R.H."/>
            <person name="Daims H."/>
        </authorList>
    </citation>
    <scope>NUCLEOTIDE SEQUENCE [LARGE SCALE GENOMIC DNA]</scope>
    <source>
        <strain evidence="6 7">VA</strain>
    </source>
</reference>
<evidence type="ECO:0000313" key="7">
    <source>
        <dbReference type="Proteomes" id="UP001302719"/>
    </source>
</evidence>
<organism evidence="6 7">
    <name type="scientific">Candidatus Nitrospira allomarina</name>
    <dbReference type="NCBI Taxonomy" id="3020900"/>
    <lineage>
        <taxon>Bacteria</taxon>
        <taxon>Pseudomonadati</taxon>
        <taxon>Nitrospirota</taxon>
        <taxon>Nitrospiria</taxon>
        <taxon>Nitrospirales</taxon>
        <taxon>Nitrospiraceae</taxon>
        <taxon>Nitrospira</taxon>
    </lineage>
</organism>
<dbReference type="KEGG" id="nall:PP769_00695"/>
<dbReference type="Gene3D" id="6.10.250.3150">
    <property type="match status" value="1"/>
</dbReference>
<evidence type="ECO:0000256" key="2">
    <source>
        <dbReference type="SAM" id="Coils"/>
    </source>
</evidence>
<sequence>MPGNTDYHLWIVAISSMTRINLFFPTGMLPIGLLLILVQAGWSADPSTIKDEISQERLRLEKLNQEIAETQKETKRIEKKHGSVLKTIDKLDRQLYEQKKERNRINDQIKVTDEELANLSTKIGEVERDVQTRQSSISARLRLLYMEGRTGYLKTLFAAESFTDAAHRMDYLSWVAQREHHLVRQFQEDLLNLQQLKEKQTAAREDLLRFQGETQKTIKKVSGLKRQKRSVLVSLSKEKDAHERMVEDLQRSAEQVDSLLKELDQRFKLAQSRMRQPPGALPSLGSLLWPVEGKVVSNFGRQKHPTFDTFVTKKGIEISAKEGSPIRAVSSGNVVYADWLKGYGLVVIVDHTNGFYSLYAHASKLLVAEGQSVKNGQVIGETGETGVTQEDTLYFELRKGTTPIDPLKWLVKQP</sequence>